<reference evidence="3 4" key="2">
    <citation type="journal article" date="2012" name="PLoS ONE">
        <title>Genomic characterization of the taylorella genus.</title>
        <authorList>
            <person name="Hebert L."/>
            <person name="Moumen B."/>
            <person name="Pons N."/>
            <person name="Duquesne F."/>
            <person name="Breuil M.F."/>
            <person name="Goux D."/>
            <person name="Batto J.M."/>
            <person name="Laugier C."/>
            <person name="Renault P."/>
            <person name="Petry S."/>
        </authorList>
    </citation>
    <scope>NUCLEOTIDE SEQUENCE [LARGE SCALE GENOMIC DNA]</scope>
    <source>
        <strain evidence="3 4">MCE3</strain>
    </source>
</reference>
<dbReference type="KEGG" id="tas:TASI_0560"/>
<gene>
    <name evidence="3" type="ordered locus">TASI_0560</name>
</gene>
<feature type="domain" description="Bacterial CdiA-CT RNAse A" evidence="2">
    <location>
        <begin position="7"/>
        <end position="92"/>
    </location>
</feature>
<evidence type="ECO:0000313" key="4">
    <source>
        <dbReference type="Proteomes" id="UP000009284"/>
    </source>
</evidence>
<feature type="coiled-coil region" evidence="1">
    <location>
        <begin position="147"/>
        <end position="186"/>
    </location>
</feature>
<keyword evidence="1" id="KW-0175">Coiled coil</keyword>
<organism evidence="3 4">
    <name type="scientific">Taylorella asinigenitalis (strain MCE3)</name>
    <dbReference type="NCBI Taxonomy" id="1008459"/>
    <lineage>
        <taxon>Bacteria</taxon>
        <taxon>Pseudomonadati</taxon>
        <taxon>Pseudomonadota</taxon>
        <taxon>Betaproteobacteria</taxon>
        <taxon>Burkholderiales</taxon>
        <taxon>Alcaligenaceae</taxon>
        <taxon>Taylorella</taxon>
    </lineage>
</organism>
<dbReference type="InterPro" id="IPR041436">
    <property type="entry name" value="RNAse_A_bac"/>
</dbReference>
<dbReference type="RefSeq" id="WP_014111232.1">
    <property type="nucleotide sequence ID" value="NC_016043.1"/>
</dbReference>
<keyword evidence="4" id="KW-1185">Reference proteome</keyword>
<accession>G4QAM5</accession>
<evidence type="ECO:0000313" key="3">
    <source>
        <dbReference type="EMBL" id="AEP36335.1"/>
    </source>
</evidence>
<dbReference type="Proteomes" id="UP000009284">
    <property type="component" value="Chromosome"/>
</dbReference>
<dbReference type="AlphaFoldDB" id="G4QAM5"/>
<dbReference type="Pfam" id="PF18431">
    <property type="entry name" value="RNAse_A_bac"/>
    <property type="match status" value="1"/>
</dbReference>
<evidence type="ECO:0000259" key="2">
    <source>
        <dbReference type="Pfam" id="PF18431"/>
    </source>
</evidence>
<protein>
    <recommendedName>
        <fullName evidence="2">Bacterial CdiA-CT RNAse A domain-containing protein</fullName>
    </recommendedName>
</protein>
<dbReference type="HOGENOM" id="CLU_1000887_0_0_4"/>
<reference key="1">
    <citation type="submission" date="2011-09" db="EMBL/GenBank/DDBJ databases">
        <title>Genomic characterization of the Taylorella genus.</title>
        <authorList>
            <person name="Hebert L."/>
            <person name="Moumen B."/>
            <person name="Pons N."/>
            <person name="Duquesne F."/>
            <person name="Breuil M.-F."/>
            <person name="Goux D."/>
            <person name="Batto J.-M."/>
            <person name="Renault P."/>
            <person name="Laugier C."/>
            <person name="Petry S."/>
        </authorList>
    </citation>
    <scope>NUCLEOTIDE SEQUENCE</scope>
    <source>
        <strain>MCE3</strain>
    </source>
</reference>
<proteinExistence type="predicted"/>
<name>G4QAM5_TAYAM</name>
<dbReference type="EMBL" id="CP003059">
    <property type="protein sequence ID" value="AEP36335.1"/>
    <property type="molecule type" value="Genomic_DNA"/>
</dbReference>
<dbReference type="STRING" id="1008459.TASI_0560"/>
<evidence type="ECO:0000256" key="1">
    <source>
        <dbReference type="SAM" id="Coils"/>
    </source>
</evidence>
<sequence>MKTYSLYESSFNSNDEKEKLQIAALAANDEKIQKWLKLNENQLLYIEYRDFKNVGTVQRKPENQSLLTNLACFILKKDSNESKGYRVINSYPIMGNEFELFSSGSFFKKSLNEQVDGLEDIYSQDFPYLYNLLKSYLNKNYKQLTNSDELEDLIGKYLDNISESEKQKLNNEIEEFQKKYKGIEDAKFLELFNPEIYIESPKDFLEMLHRTINNLGSKVDGIVNTISDRLKDMDIALSSDGISIGKTREISKSKSMGFSKTFTLTDIINFFRGKNKKN</sequence>